<dbReference type="PANTHER" id="PTHR43615:SF1">
    <property type="entry name" value="PPDK_N DOMAIN-CONTAINING PROTEIN"/>
    <property type="match status" value="1"/>
</dbReference>
<dbReference type="AlphaFoldDB" id="A0A370HJA4"/>
<feature type="domain" description="PEP-utilising enzyme mobile" evidence="1">
    <location>
        <begin position="819"/>
        <end position="887"/>
    </location>
</feature>
<comment type="caution">
    <text evidence="3">The sequence shown here is derived from an EMBL/GenBank/DDBJ whole genome shotgun (WGS) entry which is preliminary data.</text>
</comment>
<dbReference type="STRING" id="1210089.GCA_001613165_07061"/>
<dbReference type="InterPro" id="IPR008279">
    <property type="entry name" value="PEP-util_enz_mobile_dom"/>
</dbReference>
<dbReference type="InterPro" id="IPR051549">
    <property type="entry name" value="PEP_Utilizing_Enz"/>
</dbReference>
<name>A0A370HJA4_9NOCA</name>
<dbReference type="Pfam" id="PF01326">
    <property type="entry name" value="PPDK_N"/>
    <property type="match status" value="1"/>
</dbReference>
<dbReference type="InterPro" id="IPR036637">
    <property type="entry name" value="Phosphohistidine_dom_sf"/>
</dbReference>
<dbReference type="SUPFAM" id="SSF56059">
    <property type="entry name" value="Glutathione synthetase ATP-binding domain-like"/>
    <property type="match status" value="1"/>
</dbReference>
<dbReference type="Pfam" id="PF00391">
    <property type="entry name" value="PEP-utilizers"/>
    <property type="match status" value="1"/>
</dbReference>
<dbReference type="InterPro" id="IPR013815">
    <property type="entry name" value="ATP_grasp_subdomain_1"/>
</dbReference>
<organism evidence="3 4">
    <name type="scientific">Nocardia mexicana</name>
    <dbReference type="NCBI Taxonomy" id="279262"/>
    <lineage>
        <taxon>Bacteria</taxon>
        <taxon>Bacillati</taxon>
        <taxon>Actinomycetota</taxon>
        <taxon>Actinomycetes</taxon>
        <taxon>Mycobacteriales</taxon>
        <taxon>Nocardiaceae</taxon>
        <taxon>Nocardia</taxon>
    </lineage>
</organism>
<evidence type="ECO:0000259" key="1">
    <source>
        <dbReference type="Pfam" id="PF00391"/>
    </source>
</evidence>
<dbReference type="Gene3D" id="3.30.1490.20">
    <property type="entry name" value="ATP-grasp fold, A domain"/>
    <property type="match status" value="1"/>
</dbReference>
<evidence type="ECO:0000313" key="3">
    <source>
        <dbReference type="EMBL" id="RDI55569.1"/>
    </source>
</evidence>
<sequence>MTATVAESLWPGNTLADAADIGGKAAGLAALVSAGIEVPAFVVLDARAFDHHLRRPSVRTALGGLALALESRTDDAAQEISESAAQVRAAITAAELAPGLAERIAAALPTIGAGPFAVRSSMLDEDSTAHSFAGQLDSHLYQDSAAVLDSVRRTWASAFGERVLSYSARIGRSVTGSRVAVVIQQMVDADVSGVLFTANPRSGTRDEYLVTAAYGLGEGIVSGLCDTDEYTWSGGAERSATLADKDIRVVRASGGGVAEQAVPAPLRERRALTPAQVDEICSAGTRIAALHGRPMDIEWSYAGGTLYILQARPITAAYDDPRAPALVFDNSNIQESYNGVTTPLTFSFSARVYSGVYKQLAGFLGVSERRRAEFGPAADNLLAFVHGRIFYQMNNWLSLFALLPGYERSTENYSKVMWHTDIDGSRLARRRRTPRAVIENLRVAAGIAARYVTLDREILRFLDYFQHIYDLVDRDSVPAMTVSEAHDTLRFLYSELMSHWDIPNINDFRVMMYSGHLRRVLVARYPEAEVDTRLADLLCAIDGIESMEPTRILLALADEARADDGLRAVLTAADPAAARTALGVEYPAFARRIDDYVRRYGDRCVGELKLESVPVRHRPWFVVEMIRNYLEQPGPAGNLAGDRARHDRALADLTARMPWWRRRFAGVEVRATRTAIKARESLRFRRTLAFALVRDLYATIGRRLAEQGVLADERDILFLTVDEIDQYLEARAASTDLAGTVRLRKAEFARNEAASVPDRFETHGTPYLQPIVASAATQSAGDDTDPDALVLRGLGCCGGVVDAPVRVLPASGDVSSVAGDILCTVRTDPGWTPLLTTARGLIVERGSVLSHSAIVARELGIPTVVGIKDVTRILLDREHVQVDGTRGTVTRFRRQQ</sequence>
<reference evidence="3 4" key="1">
    <citation type="submission" date="2018-07" db="EMBL/GenBank/DDBJ databases">
        <title>Genomic Encyclopedia of Type Strains, Phase IV (KMG-IV): sequencing the most valuable type-strain genomes for metagenomic binning, comparative biology and taxonomic classification.</title>
        <authorList>
            <person name="Goeker M."/>
        </authorList>
    </citation>
    <scope>NUCLEOTIDE SEQUENCE [LARGE SCALE GENOMIC DNA]</scope>
    <source>
        <strain evidence="3 4">DSM 44952</strain>
    </source>
</reference>
<proteinExistence type="predicted"/>
<accession>A0A370HJA4</accession>
<gene>
    <name evidence="3" type="ORF">DFR68_101402</name>
</gene>
<dbReference type="PANTHER" id="PTHR43615">
    <property type="entry name" value="PHOSPHOENOLPYRUVATE SYNTHASE-RELATED"/>
    <property type="match status" value="1"/>
</dbReference>
<keyword evidence="3" id="KW-0418">Kinase</keyword>
<dbReference type="EMBL" id="QQAZ01000001">
    <property type="protein sequence ID" value="RDI55569.1"/>
    <property type="molecule type" value="Genomic_DNA"/>
</dbReference>
<evidence type="ECO:0000259" key="2">
    <source>
        <dbReference type="Pfam" id="PF01326"/>
    </source>
</evidence>
<dbReference type="GO" id="GO:0016301">
    <property type="term" value="F:kinase activity"/>
    <property type="evidence" value="ECO:0007669"/>
    <property type="project" value="UniProtKB-KW"/>
</dbReference>
<keyword evidence="3" id="KW-0670">Pyruvate</keyword>
<dbReference type="InterPro" id="IPR002192">
    <property type="entry name" value="PPDK_AMP/ATP-bd"/>
</dbReference>
<protein>
    <submittedName>
        <fullName evidence="3">Pyruvate,water dikinase</fullName>
    </submittedName>
</protein>
<dbReference type="GO" id="GO:0005524">
    <property type="term" value="F:ATP binding"/>
    <property type="evidence" value="ECO:0007669"/>
    <property type="project" value="InterPro"/>
</dbReference>
<keyword evidence="4" id="KW-1185">Reference proteome</keyword>
<evidence type="ECO:0000313" key="4">
    <source>
        <dbReference type="Proteomes" id="UP000255355"/>
    </source>
</evidence>
<dbReference type="SUPFAM" id="SSF52009">
    <property type="entry name" value="Phosphohistidine domain"/>
    <property type="match status" value="1"/>
</dbReference>
<dbReference type="OrthoDB" id="9765468at2"/>
<dbReference type="Gene3D" id="3.50.30.10">
    <property type="entry name" value="Phosphohistidine domain"/>
    <property type="match status" value="1"/>
</dbReference>
<feature type="domain" description="Pyruvate phosphate dikinase AMP/ATP-binding" evidence="2">
    <location>
        <begin position="21"/>
        <end position="318"/>
    </location>
</feature>
<dbReference type="Gene3D" id="3.30.470.20">
    <property type="entry name" value="ATP-grasp fold, B domain"/>
    <property type="match status" value="1"/>
</dbReference>
<dbReference type="Proteomes" id="UP000255355">
    <property type="component" value="Unassembled WGS sequence"/>
</dbReference>
<keyword evidence="3" id="KW-0808">Transferase</keyword>
<dbReference type="RefSeq" id="WP_068030169.1">
    <property type="nucleotide sequence ID" value="NZ_QQAZ01000001.1"/>
</dbReference>